<dbReference type="PROSITE" id="PS51203">
    <property type="entry name" value="CS"/>
    <property type="match status" value="1"/>
</dbReference>
<dbReference type="InterPro" id="IPR007052">
    <property type="entry name" value="CS_dom"/>
</dbReference>
<evidence type="ECO:0000259" key="6">
    <source>
        <dbReference type="PROSITE" id="PS51203"/>
    </source>
</evidence>
<evidence type="ECO:0000256" key="2">
    <source>
        <dbReference type="ARBA" id="ARBA00022490"/>
    </source>
</evidence>
<dbReference type="OrthoDB" id="416217at2759"/>
<feature type="domain" description="CS" evidence="6">
    <location>
        <begin position="29"/>
        <end position="122"/>
    </location>
</feature>
<accession>A0A316UR69</accession>
<proteinExistence type="predicted"/>
<dbReference type="Pfam" id="PF04969">
    <property type="entry name" value="CS"/>
    <property type="match status" value="1"/>
</dbReference>
<evidence type="ECO:0000256" key="1">
    <source>
        <dbReference type="ARBA" id="ARBA00004496"/>
    </source>
</evidence>
<organism evidence="7 8">
    <name type="scientific">Jaminaea rosea</name>
    <dbReference type="NCBI Taxonomy" id="1569628"/>
    <lineage>
        <taxon>Eukaryota</taxon>
        <taxon>Fungi</taxon>
        <taxon>Dikarya</taxon>
        <taxon>Basidiomycota</taxon>
        <taxon>Ustilaginomycotina</taxon>
        <taxon>Exobasidiomycetes</taxon>
        <taxon>Microstromatales</taxon>
        <taxon>Microstromatales incertae sedis</taxon>
        <taxon>Jaminaea</taxon>
    </lineage>
</organism>
<feature type="region of interest" description="Disordered" evidence="5">
    <location>
        <begin position="1"/>
        <end position="28"/>
    </location>
</feature>
<dbReference type="PANTHER" id="PTHR12356">
    <property type="entry name" value="NUCLEAR MOVEMENT PROTEIN NUDC"/>
    <property type="match status" value="1"/>
</dbReference>
<gene>
    <name evidence="7" type="ORF">BDZ90DRAFT_232912</name>
</gene>
<dbReference type="Gene3D" id="2.60.40.790">
    <property type="match status" value="1"/>
</dbReference>
<comment type="function">
    <text evidence="3">Required for nuclear movement. May interact between microtubules and nuclei and/or may be involved in the generation of force used to move nuclei during interphase.</text>
</comment>
<protein>
    <recommendedName>
        <fullName evidence="4">Nuclear movement protein nudC</fullName>
    </recommendedName>
</protein>
<dbReference type="EMBL" id="KZ819670">
    <property type="protein sequence ID" value="PWN26811.1"/>
    <property type="molecule type" value="Genomic_DNA"/>
</dbReference>
<evidence type="ECO:0000313" key="8">
    <source>
        <dbReference type="Proteomes" id="UP000245884"/>
    </source>
</evidence>
<dbReference type="RefSeq" id="XP_025361423.1">
    <property type="nucleotide sequence ID" value="XM_025506436.1"/>
</dbReference>
<dbReference type="PANTHER" id="PTHR12356:SF3">
    <property type="entry name" value="NUCLEAR MIGRATION PROTEIN NUDC"/>
    <property type="match status" value="1"/>
</dbReference>
<dbReference type="STRING" id="1569628.A0A316UR69"/>
<reference evidence="7 8" key="1">
    <citation type="journal article" date="2018" name="Mol. Biol. Evol.">
        <title>Broad Genomic Sampling Reveals a Smut Pathogenic Ancestry of the Fungal Clade Ustilaginomycotina.</title>
        <authorList>
            <person name="Kijpornyongpan T."/>
            <person name="Mondo S.J."/>
            <person name="Barry K."/>
            <person name="Sandor L."/>
            <person name="Lee J."/>
            <person name="Lipzen A."/>
            <person name="Pangilinan J."/>
            <person name="LaButti K."/>
            <person name="Hainaut M."/>
            <person name="Henrissat B."/>
            <person name="Grigoriev I.V."/>
            <person name="Spatafora J.W."/>
            <person name="Aime M.C."/>
        </authorList>
    </citation>
    <scope>NUCLEOTIDE SEQUENCE [LARGE SCALE GENOMIC DNA]</scope>
    <source>
        <strain evidence="7 8">MCA 5214</strain>
    </source>
</reference>
<keyword evidence="2" id="KW-0963">Cytoplasm</keyword>
<dbReference type="Proteomes" id="UP000245884">
    <property type="component" value="Unassembled WGS sequence"/>
</dbReference>
<dbReference type="CDD" id="cd06467">
    <property type="entry name" value="p23_NUDC_like"/>
    <property type="match status" value="1"/>
</dbReference>
<keyword evidence="8" id="KW-1185">Reference proteome</keyword>
<evidence type="ECO:0000313" key="7">
    <source>
        <dbReference type="EMBL" id="PWN26811.1"/>
    </source>
</evidence>
<sequence>MDASKYDSLSPAEKEAHDAAERRREAEEQAALPYRWTQALDHVEVTLPLPAGTRAKQLDVAIKRASLRVGLKDGEKTVLMAGDLPNPVQLDDCTWSVDSAASSSTLTIHLEKAKQTWWPHVLTSDPKIDTTKIVPENSKLSDLDGETRAMVEKMMFDNRQKEMGLPTSDQQKQSEIFEKFKREHPEMDFSQTKVGGSFGGDFGQ</sequence>
<evidence type="ECO:0000256" key="4">
    <source>
        <dbReference type="ARBA" id="ARBA00068398"/>
    </source>
</evidence>
<dbReference type="SUPFAM" id="SSF49764">
    <property type="entry name" value="HSP20-like chaperones"/>
    <property type="match status" value="1"/>
</dbReference>
<dbReference type="FunFam" id="2.60.40.790:FF:000001">
    <property type="entry name" value="Nuclear migration protein nudC"/>
    <property type="match status" value="1"/>
</dbReference>
<name>A0A316UR69_9BASI</name>
<feature type="region of interest" description="Disordered" evidence="5">
    <location>
        <begin position="182"/>
        <end position="204"/>
    </location>
</feature>
<dbReference type="InterPro" id="IPR008978">
    <property type="entry name" value="HSP20-like_chaperone"/>
</dbReference>
<dbReference type="GO" id="GO:0005737">
    <property type="term" value="C:cytoplasm"/>
    <property type="evidence" value="ECO:0007669"/>
    <property type="project" value="UniProtKB-SubCell"/>
</dbReference>
<dbReference type="InterPro" id="IPR037898">
    <property type="entry name" value="NudC_fam"/>
</dbReference>
<dbReference type="GO" id="GO:0051082">
    <property type="term" value="F:unfolded protein binding"/>
    <property type="evidence" value="ECO:0007669"/>
    <property type="project" value="TreeGrafter"/>
</dbReference>
<evidence type="ECO:0000256" key="5">
    <source>
        <dbReference type="SAM" id="MobiDB-lite"/>
    </source>
</evidence>
<comment type="subcellular location">
    <subcellularLocation>
        <location evidence="1">Cytoplasm</location>
    </subcellularLocation>
</comment>
<dbReference type="GO" id="GO:0006457">
    <property type="term" value="P:protein folding"/>
    <property type="evidence" value="ECO:0007669"/>
    <property type="project" value="TreeGrafter"/>
</dbReference>
<feature type="compositionally biased region" description="Basic and acidic residues" evidence="5">
    <location>
        <begin position="12"/>
        <end position="27"/>
    </location>
</feature>
<evidence type="ECO:0000256" key="3">
    <source>
        <dbReference type="ARBA" id="ARBA00059400"/>
    </source>
</evidence>
<dbReference type="AlphaFoldDB" id="A0A316UR69"/>
<dbReference type="GeneID" id="37028259"/>